<dbReference type="Pfam" id="PF00646">
    <property type="entry name" value="F-box"/>
    <property type="match status" value="1"/>
</dbReference>
<dbReference type="CDD" id="cd09917">
    <property type="entry name" value="F-box_SF"/>
    <property type="match status" value="1"/>
</dbReference>
<feature type="domain" description="F-box" evidence="2">
    <location>
        <begin position="13"/>
        <end position="49"/>
    </location>
</feature>
<dbReference type="SMART" id="SM00367">
    <property type="entry name" value="LRR_CC"/>
    <property type="match status" value="7"/>
</dbReference>
<proteinExistence type="predicted"/>
<dbReference type="AlphaFoldDB" id="A0A8S1J503"/>
<dbReference type="InterPro" id="IPR001810">
    <property type="entry name" value="F-box_dom"/>
</dbReference>
<dbReference type="InterPro" id="IPR006553">
    <property type="entry name" value="Leu-rich_rpt_Cys-con_subtyp"/>
</dbReference>
<accession>A0A8S1J503</accession>
<dbReference type="InterPro" id="IPR032675">
    <property type="entry name" value="LRR_dom_sf"/>
</dbReference>
<dbReference type="GO" id="GO:0031146">
    <property type="term" value="P:SCF-dependent proteasomal ubiquitin-dependent protein catabolic process"/>
    <property type="evidence" value="ECO:0007669"/>
    <property type="project" value="TreeGrafter"/>
</dbReference>
<keyword evidence="4" id="KW-1185">Reference proteome</keyword>
<protein>
    <recommendedName>
        <fullName evidence="2">F-box domain-containing protein</fullName>
    </recommendedName>
</protein>
<organism evidence="3 4">
    <name type="scientific">Ostreobium quekettii</name>
    <dbReference type="NCBI Taxonomy" id="121088"/>
    <lineage>
        <taxon>Eukaryota</taxon>
        <taxon>Viridiplantae</taxon>
        <taxon>Chlorophyta</taxon>
        <taxon>core chlorophytes</taxon>
        <taxon>Ulvophyceae</taxon>
        <taxon>TCBD clade</taxon>
        <taxon>Bryopsidales</taxon>
        <taxon>Ostreobineae</taxon>
        <taxon>Ostreobiaceae</taxon>
        <taxon>Ostreobium</taxon>
    </lineage>
</organism>
<comment type="subcellular location">
    <subcellularLocation>
        <location evidence="1">Cytoplasm</location>
        <location evidence="1">Cytoskeleton</location>
        <location evidence="1">Cilium axoneme</location>
    </subcellularLocation>
</comment>
<reference evidence="3" key="1">
    <citation type="submission" date="2020-12" db="EMBL/GenBank/DDBJ databases">
        <authorList>
            <person name="Iha C."/>
        </authorList>
    </citation>
    <scope>NUCLEOTIDE SEQUENCE</scope>
</reference>
<dbReference type="PANTHER" id="PTHR13318">
    <property type="entry name" value="PARTNER OF PAIRED, ISOFORM B-RELATED"/>
    <property type="match status" value="1"/>
</dbReference>
<evidence type="ECO:0000313" key="4">
    <source>
        <dbReference type="Proteomes" id="UP000708148"/>
    </source>
</evidence>
<dbReference type="SUPFAM" id="SSF52047">
    <property type="entry name" value="RNI-like"/>
    <property type="match status" value="2"/>
</dbReference>
<comment type="caution">
    <text evidence="3">The sequence shown here is derived from an EMBL/GenBank/DDBJ whole genome shotgun (WGS) entry which is preliminary data.</text>
</comment>
<dbReference type="Proteomes" id="UP000708148">
    <property type="component" value="Unassembled WGS sequence"/>
</dbReference>
<evidence type="ECO:0000256" key="1">
    <source>
        <dbReference type="ARBA" id="ARBA00004430"/>
    </source>
</evidence>
<gene>
    <name evidence="3" type="ORF">OSTQU699_LOCUS7863</name>
</gene>
<dbReference type="OrthoDB" id="550575at2759"/>
<dbReference type="GO" id="GO:0019005">
    <property type="term" value="C:SCF ubiquitin ligase complex"/>
    <property type="evidence" value="ECO:0007669"/>
    <property type="project" value="TreeGrafter"/>
</dbReference>
<name>A0A8S1J503_9CHLO</name>
<dbReference type="InterPro" id="IPR036047">
    <property type="entry name" value="F-box-like_dom_sf"/>
</dbReference>
<dbReference type="GO" id="GO:0005930">
    <property type="term" value="C:axoneme"/>
    <property type="evidence" value="ECO:0007669"/>
    <property type="project" value="UniProtKB-SubCell"/>
</dbReference>
<dbReference type="Gene3D" id="3.80.10.10">
    <property type="entry name" value="Ribonuclease Inhibitor"/>
    <property type="match status" value="3"/>
</dbReference>
<sequence>MAGGAGQGQWLCLPDLPLPAVDMATGFLSIADLARCSCVSKSMRRLCQDALEGRRYVSTRDVTSTSTTKTLSALRLVAHSCKRLCELDVRLPPRGWASSVVLEPLLLLSCWAVHLRRLVLVNVDVTNDSLCLLATSAQGLEHLELGSTEQDVPNTSVGDEGVTKFARMCTNLESAAFLHCYHVGDKAVRAIARYQQKLKSLRLCACPEVSKMGIIAAAQGCTNLEVLDLVAVRHFRFHALVDEQVASALGSCTKKLREIRLCEEALGASLLDDFCLKPLVAGCKSLEVVEMHGADVSDNALIMIGENCPKLRVLVLKNTWATYRGIDAIARGCPLLEGLTINGCWIRTNGAAPDPMVGSWAASLVAASGVFPPAMAAIASQFPRLTYLALSDLETNPVASLGALAASPFLHRLRLLSLRWSMLCEPVTPGSAFDGTMRGVLEAAGGLEALDLAGYPGDMDGALLSACAAARGLKTLDIPYTSVTEAGLQSLATSGLKLVGLNLSCCNRISGGGLSAILTAMGNSLKDLNLYGLSGITDSTVSELLGLCPNLMYLNVGGGPAGNGITREGLKELQRAGNMRALEVDVLPRRGYRRAQELFHSSLF</sequence>
<evidence type="ECO:0000313" key="3">
    <source>
        <dbReference type="EMBL" id="CAD7702506.1"/>
    </source>
</evidence>
<evidence type="ECO:0000259" key="2">
    <source>
        <dbReference type="Pfam" id="PF00646"/>
    </source>
</evidence>
<dbReference type="EMBL" id="CAJHUC010001853">
    <property type="protein sequence ID" value="CAD7702506.1"/>
    <property type="molecule type" value="Genomic_DNA"/>
</dbReference>
<dbReference type="SUPFAM" id="SSF81383">
    <property type="entry name" value="F-box domain"/>
    <property type="match status" value="1"/>
</dbReference>